<organism evidence="1 2">
    <name type="scientific">Phytophthora boehmeriae</name>
    <dbReference type="NCBI Taxonomy" id="109152"/>
    <lineage>
        <taxon>Eukaryota</taxon>
        <taxon>Sar</taxon>
        <taxon>Stramenopiles</taxon>
        <taxon>Oomycota</taxon>
        <taxon>Peronosporomycetes</taxon>
        <taxon>Peronosporales</taxon>
        <taxon>Peronosporaceae</taxon>
        <taxon>Phytophthora</taxon>
    </lineage>
</organism>
<dbReference type="Proteomes" id="UP000693981">
    <property type="component" value="Unassembled WGS sequence"/>
</dbReference>
<name>A0A8T1WTS7_9STRA</name>
<comment type="caution">
    <text evidence="1">The sequence shown here is derived from an EMBL/GenBank/DDBJ whole genome shotgun (WGS) entry which is preliminary data.</text>
</comment>
<dbReference type="EMBL" id="JAGDFL010000216">
    <property type="protein sequence ID" value="KAG7395283.1"/>
    <property type="molecule type" value="Genomic_DNA"/>
</dbReference>
<protein>
    <submittedName>
        <fullName evidence="1">Uncharacterized protein</fullName>
    </submittedName>
</protein>
<dbReference type="OrthoDB" id="109600at2759"/>
<dbReference type="AlphaFoldDB" id="A0A8T1WTS7"/>
<evidence type="ECO:0000313" key="1">
    <source>
        <dbReference type="EMBL" id="KAG7395283.1"/>
    </source>
</evidence>
<proteinExistence type="predicted"/>
<evidence type="ECO:0000313" key="2">
    <source>
        <dbReference type="Proteomes" id="UP000693981"/>
    </source>
</evidence>
<keyword evidence="2" id="KW-1185">Reference proteome</keyword>
<accession>A0A8T1WTS7</accession>
<gene>
    <name evidence="1" type="ORF">PHYBOEH_003990</name>
</gene>
<sequence>MHAMQLERSLLHYSVQENNVRCELFGWFFGADKSREQSKDFAFAFFQKLVNCILSLIAAKKTVAPRRNSISSPVPSKIQTLPYSALISMWTECIGDGEPSNHRTLPPSLALEACKLSFSPAMQQHSHFTMFRENLYRQGLGHKTIDLEDFFRGAMTAWQLTFDTQLQEVSKTVESAGVLDIDGFARCLSMNKLDFTTGERYELFDMLTQEDDTSVIPSKTMAHFIMEAKYLRPIPPSTLLNTN</sequence>
<reference evidence="1" key="1">
    <citation type="submission" date="2021-02" db="EMBL/GenBank/DDBJ databases">
        <authorList>
            <person name="Palmer J.M."/>
        </authorList>
    </citation>
    <scope>NUCLEOTIDE SEQUENCE</scope>
    <source>
        <strain evidence="1">SCRP23</strain>
    </source>
</reference>